<evidence type="ECO:0000259" key="12">
    <source>
        <dbReference type="Pfam" id="PF25994"/>
    </source>
</evidence>
<proteinExistence type="inferred from homology"/>
<evidence type="ECO:0000313" key="14">
    <source>
        <dbReference type="EMBL" id="OCC14339.1"/>
    </source>
</evidence>
<evidence type="ECO:0000256" key="7">
    <source>
        <dbReference type="ARBA" id="ARBA00022989"/>
    </source>
</evidence>
<evidence type="ECO:0000256" key="9">
    <source>
        <dbReference type="SAM" id="Coils"/>
    </source>
</evidence>
<evidence type="ECO:0000256" key="1">
    <source>
        <dbReference type="ARBA" id="ARBA00004377"/>
    </source>
</evidence>
<dbReference type="InterPro" id="IPR058982">
    <property type="entry name" value="Beta-barrel_AprE"/>
</dbReference>
<keyword evidence="15" id="KW-1185">Reference proteome</keyword>
<keyword evidence="8 11" id="KW-0472">Membrane</keyword>
<dbReference type="SUPFAM" id="SSF51230">
    <property type="entry name" value="Single hybrid motif"/>
    <property type="match status" value="1"/>
</dbReference>
<gene>
    <name evidence="14" type="ORF">DBT_2212</name>
</gene>
<keyword evidence="6 11" id="KW-0812">Transmembrane</keyword>
<dbReference type="AlphaFoldDB" id="A0A1B9F322"/>
<dbReference type="Pfam" id="PF26002">
    <property type="entry name" value="Beta-barrel_AprE"/>
    <property type="match status" value="1"/>
</dbReference>
<dbReference type="InterPro" id="IPR010129">
    <property type="entry name" value="T1SS_HlyD"/>
</dbReference>
<comment type="subcellular location">
    <subcellularLocation>
        <location evidence="1">Cell inner membrane</location>
        <topology evidence="1">Single-pass membrane protein</topology>
    </subcellularLocation>
</comment>
<keyword evidence="3" id="KW-0813">Transport</keyword>
<reference evidence="14 15" key="1">
    <citation type="submission" date="2016-06" db="EMBL/GenBank/DDBJ databases">
        <title>Respiratory ammonification of nitrate coupled to the oxidation of elemental sulfur in deep-sea autotrophic thermophilic bacteria.</title>
        <authorList>
            <person name="Slobodkina G.B."/>
            <person name="Mardanov A.V."/>
            <person name="Ravin N.V."/>
            <person name="Frolova A.A."/>
            <person name="Viryasiv M.B."/>
            <person name="Chernyh N.A."/>
            <person name="Bonch-Osmolovskaya E.A."/>
            <person name="Slobodkin A.I."/>
        </authorList>
    </citation>
    <scope>NUCLEOTIDE SEQUENCE [LARGE SCALE GENOMIC DNA]</scope>
    <source>
        <strain evidence="14 15">S69</strain>
    </source>
</reference>
<dbReference type="Pfam" id="PF25994">
    <property type="entry name" value="HH_AprE"/>
    <property type="match status" value="1"/>
</dbReference>
<dbReference type="InterPro" id="IPR058781">
    <property type="entry name" value="HH_AprE-like"/>
</dbReference>
<evidence type="ECO:0000256" key="4">
    <source>
        <dbReference type="ARBA" id="ARBA00022475"/>
    </source>
</evidence>
<keyword evidence="7 11" id="KW-1133">Transmembrane helix</keyword>
<evidence type="ECO:0000256" key="2">
    <source>
        <dbReference type="ARBA" id="ARBA00009477"/>
    </source>
</evidence>
<evidence type="ECO:0000256" key="6">
    <source>
        <dbReference type="ARBA" id="ARBA00022692"/>
    </source>
</evidence>
<comment type="caution">
    <text evidence="14">The sequence shown here is derived from an EMBL/GenBank/DDBJ whole genome shotgun (WGS) entry which is preliminary data.</text>
</comment>
<evidence type="ECO:0000256" key="5">
    <source>
        <dbReference type="ARBA" id="ARBA00022519"/>
    </source>
</evidence>
<comment type="similarity">
    <text evidence="2">Belongs to the membrane fusion protein (MFP) (TC 8.A.1) family.</text>
</comment>
<feature type="domain" description="AprE-like long alpha-helical hairpin" evidence="12">
    <location>
        <begin position="104"/>
        <end position="290"/>
    </location>
</feature>
<dbReference type="Proteomes" id="UP000093080">
    <property type="component" value="Unassembled WGS sequence"/>
</dbReference>
<dbReference type="EMBL" id="MAGO01000013">
    <property type="protein sequence ID" value="OCC14339.1"/>
    <property type="molecule type" value="Genomic_DNA"/>
</dbReference>
<feature type="coiled-coil region" evidence="9">
    <location>
        <begin position="155"/>
        <end position="189"/>
    </location>
</feature>
<feature type="coiled-coil region" evidence="9">
    <location>
        <begin position="221"/>
        <end position="255"/>
    </location>
</feature>
<evidence type="ECO:0000256" key="8">
    <source>
        <dbReference type="ARBA" id="ARBA00023136"/>
    </source>
</evidence>
<dbReference type="STRING" id="1156395.DBT_2212"/>
<dbReference type="GO" id="GO:0005886">
    <property type="term" value="C:plasma membrane"/>
    <property type="evidence" value="ECO:0007669"/>
    <property type="project" value="UniProtKB-SubCell"/>
</dbReference>
<sequence length="422" mass="48564">MKGTTMKDQNSTIPSKEQSKKNSDHHTLKWLIFVMLFGFISIYSFFIKDLTVVVAKGKIVSQNYDKIIEHPKGGFVAKLYVKEGEFVKKDTPLIVLDHTETDKQLQTAINEYDEYFIKKVRYEAEAKLSRTVDFQDIKNKFMDKSRADALIAKERKLFETEKKLLKAKIRSIKDQNHALEEKIQGLQQVVLSDHHQLQSYKEELAKYKKLYKKNMVSQLVIFDLERKINKFEASIAKAQSQIDEASKKIQANNSLIKFYKLEYIHRAQEEVKKIGIKLVALRSKIEALRHINELAILKAPEDGIVMDMRVHAIGEVVDPHQPIMTIASTQFVMVEAYIQPIDIDKVQIGQKASILFPTYAVHSHVPIEGKIVYISPDVLPKKNLYKILVEITGKGMETIKKNNMHIVPGLQPAVVYINTYKH</sequence>
<feature type="compositionally biased region" description="Polar residues" evidence="10">
    <location>
        <begin position="1"/>
        <end position="16"/>
    </location>
</feature>
<keyword evidence="4" id="KW-1003">Cell membrane</keyword>
<dbReference type="InterPro" id="IPR011053">
    <property type="entry name" value="Single_hybrid_motif"/>
</dbReference>
<evidence type="ECO:0000256" key="3">
    <source>
        <dbReference type="ARBA" id="ARBA00022448"/>
    </source>
</evidence>
<accession>A0A1B9F322</accession>
<protein>
    <submittedName>
        <fullName evidence="14">Type I secretion membrane fusion protein, HlyD family</fullName>
    </submittedName>
</protein>
<keyword evidence="5" id="KW-0997">Cell inner membrane</keyword>
<dbReference type="Gene3D" id="2.40.30.170">
    <property type="match status" value="1"/>
</dbReference>
<evidence type="ECO:0000313" key="15">
    <source>
        <dbReference type="Proteomes" id="UP000093080"/>
    </source>
</evidence>
<evidence type="ECO:0000256" key="11">
    <source>
        <dbReference type="SAM" id="Phobius"/>
    </source>
</evidence>
<feature type="transmembrane region" description="Helical" evidence="11">
    <location>
        <begin position="28"/>
        <end position="46"/>
    </location>
</feature>
<organism evidence="14 15">
    <name type="scientific">Dissulfuribacter thermophilus</name>
    <dbReference type="NCBI Taxonomy" id="1156395"/>
    <lineage>
        <taxon>Bacteria</taxon>
        <taxon>Pseudomonadati</taxon>
        <taxon>Thermodesulfobacteriota</taxon>
        <taxon>Dissulfuribacteria</taxon>
        <taxon>Dissulfuribacterales</taxon>
        <taxon>Dissulfuribacteraceae</taxon>
        <taxon>Dissulfuribacter</taxon>
    </lineage>
</organism>
<name>A0A1B9F322_9BACT</name>
<dbReference type="PANTHER" id="PTHR30386">
    <property type="entry name" value="MEMBRANE FUSION SUBUNIT OF EMRAB-TOLC MULTIDRUG EFFLUX PUMP"/>
    <property type="match status" value="1"/>
</dbReference>
<dbReference type="RefSeq" id="WP_067620245.1">
    <property type="nucleotide sequence ID" value="NZ_MAGO01000013.1"/>
</dbReference>
<evidence type="ECO:0000259" key="13">
    <source>
        <dbReference type="Pfam" id="PF26002"/>
    </source>
</evidence>
<dbReference type="NCBIfam" id="TIGR01843">
    <property type="entry name" value="type_I_hlyD"/>
    <property type="match status" value="1"/>
</dbReference>
<evidence type="ECO:0000256" key="10">
    <source>
        <dbReference type="SAM" id="MobiDB-lite"/>
    </source>
</evidence>
<dbReference type="InterPro" id="IPR050739">
    <property type="entry name" value="MFP"/>
</dbReference>
<dbReference type="PRINTS" id="PR01490">
    <property type="entry name" value="RTXTOXIND"/>
</dbReference>
<dbReference type="PANTHER" id="PTHR30386:SF17">
    <property type="entry name" value="ALKALINE PROTEASE SECRETION PROTEIN APRE"/>
    <property type="match status" value="1"/>
</dbReference>
<keyword evidence="9" id="KW-0175">Coiled coil</keyword>
<dbReference type="OrthoDB" id="9810980at2"/>
<feature type="region of interest" description="Disordered" evidence="10">
    <location>
        <begin position="1"/>
        <end position="20"/>
    </location>
</feature>
<dbReference type="GO" id="GO:0015031">
    <property type="term" value="P:protein transport"/>
    <property type="evidence" value="ECO:0007669"/>
    <property type="project" value="InterPro"/>
</dbReference>
<feature type="domain" description="AprE-like beta-barrel" evidence="13">
    <location>
        <begin position="333"/>
        <end position="419"/>
    </location>
</feature>